<protein>
    <submittedName>
        <fullName evidence="1">Uncharacterized protein</fullName>
    </submittedName>
</protein>
<gene>
    <name evidence="1" type="ORF">RHMOL_Rhmol04G0152200</name>
</gene>
<accession>A0ACC0P293</accession>
<organism evidence="1 2">
    <name type="scientific">Rhododendron molle</name>
    <name type="common">Chinese azalea</name>
    <name type="synonym">Azalea mollis</name>
    <dbReference type="NCBI Taxonomy" id="49168"/>
    <lineage>
        <taxon>Eukaryota</taxon>
        <taxon>Viridiplantae</taxon>
        <taxon>Streptophyta</taxon>
        <taxon>Embryophyta</taxon>
        <taxon>Tracheophyta</taxon>
        <taxon>Spermatophyta</taxon>
        <taxon>Magnoliopsida</taxon>
        <taxon>eudicotyledons</taxon>
        <taxon>Gunneridae</taxon>
        <taxon>Pentapetalae</taxon>
        <taxon>asterids</taxon>
        <taxon>Ericales</taxon>
        <taxon>Ericaceae</taxon>
        <taxon>Ericoideae</taxon>
        <taxon>Rhodoreae</taxon>
        <taxon>Rhododendron</taxon>
    </lineage>
</organism>
<evidence type="ECO:0000313" key="1">
    <source>
        <dbReference type="EMBL" id="KAI8559164.1"/>
    </source>
</evidence>
<reference evidence="1" key="1">
    <citation type="submission" date="2022-02" db="EMBL/GenBank/DDBJ databases">
        <title>Plant Genome Project.</title>
        <authorList>
            <person name="Zhang R.-G."/>
        </authorList>
    </citation>
    <scope>NUCLEOTIDE SEQUENCE</scope>
    <source>
        <strain evidence="1">AT1</strain>
    </source>
</reference>
<dbReference type="Proteomes" id="UP001062846">
    <property type="component" value="Chromosome 4"/>
</dbReference>
<dbReference type="EMBL" id="CM046391">
    <property type="protein sequence ID" value="KAI8559164.1"/>
    <property type="molecule type" value="Genomic_DNA"/>
</dbReference>
<evidence type="ECO:0000313" key="2">
    <source>
        <dbReference type="Proteomes" id="UP001062846"/>
    </source>
</evidence>
<proteinExistence type="predicted"/>
<sequence length="347" mass="39846">MGFDLGTIMFTMEKDRDSLEQLGCGQVMVDLLATVEAYPKPDDKIRSTSLKAVVDWAKSCGIKQFLLISSAGIYKATEEPPYVEGLCSMFIPRKTSERKIQPTYLCFPHDRMLLKLMLVMFGVEKYISDIFSSWVRSTWSGIFVASSKFMRCLGMRIQFAMFYSTYSRTMEIVRHHKKILCEQWLYILQTHPAHISISIGSLEKRILSLGENFRRKHQFESFQWSLLYPGFYLVLSCDNGCLWFWDWKSGHITGSQGHLSWWRSLLYIAALALALALTSIIISMCVEFSCVIFHGLKQNLQVEQPSTATNLNQGSLYYPQLVQNWKIRTTFAVILFDHALAAIGINE</sequence>
<comment type="caution">
    <text evidence="1">The sequence shown here is derived from an EMBL/GenBank/DDBJ whole genome shotgun (WGS) entry which is preliminary data.</text>
</comment>
<name>A0ACC0P293_RHOML</name>
<keyword evidence="2" id="KW-1185">Reference proteome</keyword>